<dbReference type="Gene3D" id="3.40.50.1110">
    <property type="entry name" value="SGNH hydrolase"/>
    <property type="match status" value="1"/>
</dbReference>
<evidence type="ECO:0000313" key="2">
    <source>
        <dbReference type="Proteomes" id="UP000250321"/>
    </source>
</evidence>
<gene>
    <name evidence="1" type="ORF">Pyn_11743</name>
</gene>
<reference evidence="1 2" key="1">
    <citation type="submission" date="2018-02" db="EMBL/GenBank/DDBJ databases">
        <title>Draft genome of wild Prunus yedoensis var. nudiflora.</title>
        <authorList>
            <person name="Baek S."/>
            <person name="Kim J.-H."/>
            <person name="Choi K."/>
            <person name="Kim G.-B."/>
            <person name="Cho A."/>
            <person name="Jang H."/>
            <person name="Shin C.-H."/>
            <person name="Yu H.-J."/>
            <person name="Mun J.-H."/>
        </authorList>
    </citation>
    <scope>NUCLEOTIDE SEQUENCE [LARGE SCALE GENOMIC DNA]</scope>
    <source>
        <strain evidence="2">cv. Jeju island</strain>
        <tissue evidence="1">Leaf</tissue>
    </source>
</reference>
<sequence>MAGQELYGLGARRIGVMSVPVIGCVPSQIHRGHWVGAYREDAQSMPTMQLCSSTPKLSTQMDSLNQLLPDARLVPILISTIQPLL</sequence>
<dbReference type="InterPro" id="IPR036514">
    <property type="entry name" value="SGNH_hydro_sf"/>
</dbReference>
<dbReference type="AlphaFoldDB" id="A0A314UDA8"/>
<proteinExistence type="predicted"/>
<organism evidence="1 2">
    <name type="scientific">Prunus yedoensis var. nudiflora</name>
    <dbReference type="NCBI Taxonomy" id="2094558"/>
    <lineage>
        <taxon>Eukaryota</taxon>
        <taxon>Viridiplantae</taxon>
        <taxon>Streptophyta</taxon>
        <taxon>Embryophyta</taxon>
        <taxon>Tracheophyta</taxon>
        <taxon>Spermatophyta</taxon>
        <taxon>Magnoliopsida</taxon>
        <taxon>eudicotyledons</taxon>
        <taxon>Gunneridae</taxon>
        <taxon>Pentapetalae</taxon>
        <taxon>rosids</taxon>
        <taxon>fabids</taxon>
        <taxon>Rosales</taxon>
        <taxon>Rosaceae</taxon>
        <taxon>Amygdaloideae</taxon>
        <taxon>Amygdaleae</taxon>
        <taxon>Prunus</taxon>
    </lineage>
</organism>
<evidence type="ECO:0008006" key="3">
    <source>
        <dbReference type="Google" id="ProtNLM"/>
    </source>
</evidence>
<accession>A0A314UDA8</accession>
<dbReference type="EMBL" id="PJQY01003670">
    <property type="protein sequence ID" value="PQM35463.1"/>
    <property type="molecule type" value="Genomic_DNA"/>
</dbReference>
<dbReference type="OrthoDB" id="1600564at2759"/>
<keyword evidence="2" id="KW-1185">Reference proteome</keyword>
<protein>
    <recommendedName>
        <fullName evidence="3">GDSL esterase/lipase</fullName>
    </recommendedName>
</protein>
<comment type="caution">
    <text evidence="1">The sequence shown here is derived from an EMBL/GenBank/DDBJ whole genome shotgun (WGS) entry which is preliminary data.</text>
</comment>
<dbReference type="Proteomes" id="UP000250321">
    <property type="component" value="Unassembled WGS sequence"/>
</dbReference>
<name>A0A314UDA8_PRUYE</name>
<evidence type="ECO:0000313" key="1">
    <source>
        <dbReference type="EMBL" id="PQM35463.1"/>
    </source>
</evidence>